<evidence type="ECO:0000313" key="2">
    <source>
        <dbReference type="EMBL" id="CAI2371548.1"/>
    </source>
</evidence>
<organism evidence="2 3">
    <name type="scientific">Euplotes crassus</name>
    <dbReference type="NCBI Taxonomy" id="5936"/>
    <lineage>
        <taxon>Eukaryota</taxon>
        <taxon>Sar</taxon>
        <taxon>Alveolata</taxon>
        <taxon>Ciliophora</taxon>
        <taxon>Intramacronucleata</taxon>
        <taxon>Spirotrichea</taxon>
        <taxon>Hypotrichia</taxon>
        <taxon>Euplotida</taxon>
        <taxon>Euplotidae</taxon>
        <taxon>Moneuplotes</taxon>
    </lineage>
</organism>
<name>A0AAD1XGA1_EUPCR</name>
<keyword evidence="3" id="KW-1185">Reference proteome</keyword>
<accession>A0AAD1XGA1</accession>
<comment type="caution">
    <text evidence="2">The sequence shown here is derived from an EMBL/GenBank/DDBJ whole genome shotgun (WGS) entry which is preliminary data.</text>
</comment>
<reference evidence="2" key="1">
    <citation type="submission" date="2023-07" db="EMBL/GenBank/DDBJ databases">
        <authorList>
            <consortium name="AG Swart"/>
            <person name="Singh M."/>
            <person name="Singh A."/>
            <person name="Seah K."/>
            <person name="Emmerich C."/>
        </authorList>
    </citation>
    <scope>NUCLEOTIDE SEQUENCE</scope>
    <source>
        <strain evidence="2">DP1</strain>
    </source>
</reference>
<gene>
    <name evidence="2" type="ORF">ECRASSUSDP1_LOCUS12872</name>
</gene>
<dbReference type="Proteomes" id="UP001295684">
    <property type="component" value="Unassembled WGS sequence"/>
</dbReference>
<feature type="compositionally biased region" description="Polar residues" evidence="1">
    <location>
        <begin position="94"/>
        <end position="108"/>
    </location>
</feature>
<feature type="compositionally biased region" description="Polar residues" evidence="1">
    <location>
        <begin position="126"/>
        <end position="136"/>
    </location>
</feature>
<sequence>MEQLNSTPIAIPKRKKKQDVQKEKQRKGYKQPENLKETPQFGFFKQEETKEKKPKKKKNNRQQHLGSMDEDEMFYDSGEDSDDSDEIEDKPTYKPQTIKPQGLENTANIMMGGAPPKSKHKWEPPVSSNLKDTSNVMADLQKKKAPSKKEVDLQATSGFAPPAATSKSSMSSGDDLKATANIMLKAKGKPKYAPSSEDNLTATPDIIAHKKHPAPKFHHEDKKTEVVTKPRRVASKKYKEGALDQTPGFF</sequence>
<protein>
    <submittedName>
        <fullName evidence="2">Uncharacterized protein</fullName>
    </submittedName>
</protein>
<proteinExistence type="predicted"/>
<dbReference type="AlphaFoldDB" id="A0AAD1XGA1"/>
<dbReference type="EMBL" id="CAMPGE010012789">
    <property type="protein sequence ID" value="CAI2371548.1"/>
    <property type="molecule type" value="Genomic_DNA"/>
</dbReference>
<feature type="compositionally biased region" description="Basic residues" evidence="1">
    <location>
        <begin position="52"/>
        <end position="61"/>
    </location>
</feature>
<feature type="compositionally biased region" description="Basic and acidic residues" evidence="1">
    <location>
        <begin position="217"/>
        <end position="228"/>
    </location>
</feature>
<evidence type="ECO:0000313" key="3">
    <source>
        <dbReference type="Proteomes" id="UP001295684"/>
    </source>
</evidence>
<evidence type="ECO:0000256" key="1">
    <source>
        <dbReference type="SAM" id="MobiDB-lite"/>
    </source>
</evidence>
<feature type="region of interest" description="Disordered" evidence="1">
    <location>
        <begin position="211"/>
        <end position="250"/>
    </location>
</feature>
<feature type="compositionally biased region" description="Acidic residues" evidence="1">
    <location>
        <begin position="68"/>
        <end position="88"/>
    </location>
</feature>
<feature type="region of interest" description="Disordered" evidence="1">
    <location>
        <begin position="1"/>
        <end position="173"/>
    </location>
</feature>